<dbReference type="Gene3D" id="3.30.710.10">
    <property type="entry name" value="Potassium Channel Kv1.1, Chain A"/>
    <property type="match status" value="1"/>
</dbReference>
<dbReference type="PROSITE" id="PS50097">
    <property type="entry name" value="BTB"/>
    <property type="match status" value="1"/>
</dbReference>
<name>A0AB34KHC4_9PEZI</name>
<dbReference type="PANTHER" id="PTHR47843">
    <property type="entry name" value="BTB DOMAIN-CONTAINING PROTEIN-RELATED"/>
    <property type="match status" value="1"/>
</dbReference>
<dbReference type="InterPro" id="IPR000210">
    <property type="entry name" value="BTB/POZ_dom"/>
</dbReference>
<dbReference type="InterPro" id="IPR011333">
    <property type="entry name" value="SKP1/BTB/POZ_sf"/>
</dbReference>
<reference evidence="2 3" key="1">
    <citation type="journal article" date="2020" name="Microbiol. Resour. Announc.">
        <title>Draft Genome Sequence of a Cladosporium Species Isolated from the Mesophotic Ascidian Didemnum maculosum.</title>
        <authorList>
            <person name="Gioti A."/>
            <person name="Siaperas R."/>
            <person name="Nikolaivits E."/>
            <person name="Le Goff G."/>
            <person name="Ouazzani J."/>
            <person name="Kotoulas G."/>
            <person name="Topakas E."/>
        </authorList>
    </citation>
    <scope>NUCLEOTIDE SEQUENCE [LARGE SCALE GENOMIC DNA]</scope>
    <source>
        <strain evidence="2 3">TM138-S3</strain>
    </source>
</reference>
<dbReference type="AlphaFoldDB" id="A0AB34KHC4"/>
<dbReference type="EMBL" id="JAAQHG020000038">
    <property type="protein sequence ID" value="KAL1583207.1"/>
    <property type="molecule type" value="Genomic_DNA"/>
</dbReference>
<evidence type="ECO:0000313" key="2">
    <source>
        <dbReference type="EMBL" id="KAL1583207.1"/>
    </source>
</evidence>
<comment type="caution">
    <text evidence="2">The sequence shown here is derived from an EMBL/GenBank/DDBJ whole genome shotgun (WGS) entry which is preliminary data.</text>
</comment>
<dbReference type="GeneID" id="96009403"/>
<accession>A0AB34KHC4</accession>
<dbReference type="SUPFAM" id="SSF54695">
    <property type="entry name" value="POZ domain"/>
    <property type="match status" value="1"/>
</dbReference>
<protein>
    <recommendedName>
        <fullName evidence="1">BTB domain-containing protein</fullName>
    </recommendedName>
</protein>
<proteinExistence type="predicted"/>
<dbReference type="RefSeq" id="XP_069226314.1">
    <property type="nucleotide sequence ID" value="XM_069376565.1"/>
</dbReference>
<feature type="domain" description="BTB" evidence="1">
    <location>
        <begin position="25"/>
        <end position="92"/>
    </location>
</feature>
<evidence type="ECO:0000313" key="3">
    <source>
        <dbReference type="Proteomes" id="UP000803884"/>
    </source>
</evidence>
<evidence type="ECO:0000259" key="1">
    <source>
        <dbReference type="PROSITE" id="PS50097"/>
    </source>
</evidence>
<dbReference type="Proteomes" id="UP000803884">
    <property type="component" value="Unassembled WGS sequence"/>
</dbReference>
<organism evidence="2 3">
    <name type="scientific">Cladosporium halotolerans</name>
    <dbReference type="NCBI Taxonomy" id="1052096"/>
    <lineage>
        <taxon>Eukaryota</taxon>
        <taxon>Fungi</taxon>
        <taxon>Dikarya</taxon>
        <taxon>Ascomycota</taxon>
        <taxon>Pezizomycotina</taxon>
        <taxon>Dothideomycetes</taxon>
        <taxon>Dothideomycetidae</taxon>
        <taxon>Cladosporiales</taxon>
        <taxon>Cladosporiaceae</taxon>
        <taxon>Cladosporium</taxon>
    </lineage>
</organism>
<keyword evidence="3" id="KW-1185">Reference proteome</keyword>
<dbReference type="CDD" id="cd18186">
    <property type="entry name" value="BTB_POZ_ZBTB_KLHL-like"/>
    <property type="match status" value="1"/>
</dbReference>
<sequence>MASQRRTTNDLATNIMNYGERGLHSDLKLICNEHEFAVHKFILSVQSEYFNKLINGPFIESAANTVELHGDESFAVAALIHFLYTNQLSCETTPKFPDQNKPSTFYLRVYEIADKYDCAPLCETAKNEFARSCDATRDMDDFVDAVRIVDACAGNGIIWKILLPRIQDNIDALLNRQDFRDIIVDQPGFTFRLLRLLKSSRPPTEAPPNPFAIELGITSSRGNRGRNARGY</sequence>
<dbReference type="Pfam" id="PF00651">
    <property type="entry name" value="BTB"/>
    <property type="match status" value="1"/>
</dbReference>
<dbReference type="SMART" id="SM00225">
    <property type="entry name" value="BTB"/>
    <property type="match status" value="1"/>
</dbReference>
<gene>
    <name evidence="2" type="ORF">WHR41_07961</name>
</gene>
<dbReference type="PANTHER" id="PTHR47843:SF5">
    <property type="entry name" value="BTB_POZ DOMAIN PROTEIN"/>
    <property type="match status" value="1"/>
</dbReference>